<proteinExistence type="predicted"/>
<dbReference type="RefSeq" id="WP_168046425.1">
    <property type="nucleotide sequence ID" value="NZ_JAATJR010000001.1"/>
</dbReference>
<organism evidence="1 2">
    <name type="scientific">Falsiroseomonas frigidaquae</name>
    <dbReference type="NCBI Taxonomy" id="487318"/>
    <lineage>
        <taxon>Bacteria</taxon>
        <taxon>Pseudomonadati</taxon>
        <taxon>Pseudomonadota</taxon>
        <taxon>Alphaproteobacteria</taxon>
        <taxon>Acetobacterales</taxon>
        <taxon>Roseomonadaceae</taxon>
        <taxon>Falsiroseomonas</taxon>
    </lineage>
</organism>
<name>A0ABX1ES24_9PROT</name>
<protein>
    <submittedName>
        <fullName evidence="1">Uncharacterized protein</fullName>
    </submittedName>
</protein>
<comment type="caution">
    <text evidence="1">The sequence shown here is derived from an EMBL/GenBank/DDBJ whole genome shotgun (WGS) entry which is preliminary data.</text>
</comment>
<dbReference type="EMBL" id="JAAVTX010000001">
    <property type="protein sequence ID" value="NKE43435.1"/>
    <property type="molecule type" value="Genomic_DNA"/>
</dbReference>
<evidence type="ECO:0000313" key="2">
    <source>
        <dbReference type="Proteomes" id="UP000765160"/>
    </source>
</evidence>
<gene>
    <name evidence="1" type="ORF">HB662_01505</name>
</gene>
<reference evidence="1 2" key="1">
    <citation type="submission" date="2020-03" db="EMBL/GenBank/DDBJ databases">
        <title>Roseomonas selenitidurans sp. nov. isolated from soil.</title>
        <authorList>
            <person name="Liu H."/>
        </authorList>
    </citation>
    <scope>NUCLEOTIDE SEQUENCE [LARGE SCALE GENOMIC DNA]</scope>
    <source>
        <strain evidence="1 2">JCM 15073</strain>
    </source>
</reference>
<accession>A0ABX1ES24</accession>
<dbReference type="Proteomes" id="UP000765160">
    <property type="component" value="Unassembled WGS sequence"/>
</dbReference>
<keyword evidence="2" id="KW-1185">Reference proteome</keyword>
<sequence>MNAPGNSRCPAGLPLRPVPEAKDASFLPSLIRAAEAMPAAAMACDVSSVVEALIPPDDAAAAGEVAAELLRLALSGAFRPVPLLRMAEAAAHLAAQRMEYVAWRAADFPAPDLGGMLDGSIAWRRAHAGMLAAGHARAA</sequence>
<evidence type="ECO:0000313" key="1">
    <source>
        <dbReference type="EMBL" id="NKE43435.1"/>
    </source>
</evidence>